<evidence type="ECO:0000259" key="8">
    <source>
        <dbReference type="Pfam" id="PF13359"/>
    </source>
</evidence>
<keyword evidence="7" id="KW-0539">Nucleus</keyword>
<dbReference type="GeneID" id="112458097"/>
<keyword evidence="6" id="KW-0378">Hydrolase</keyword>
<evidence type="ECO:0000256" key="4">
    <source>
        <dbReference type="ARBA" id="ARBA00022722"/>
    </source>
</evidence>
<accession>A0A6J1Q531</accession>
<evidence type="ECO:0000256" key="1">
    <source>
        <dbReference type="ARBA" id="ARBA00001968"/>
    </source>
</evidence>
<dbReference type="GO" id="GO:0004518">
    <property type="term" value="F:nuclease activity"/>
    <property type="evidence" value="ECO:0007669"/>
    <property type="project" value="UniProtKB-KW"/>
</dbReference>
<dbReference type="GO" id="GO:0046872">
    <property type="term" value="F:metal ion binding"/>
    <property type="evidence" value="ECO:0007669"/>
    <property type="project" value="UniProtKB-KW"/>
</dbReference>
<dbReference type="RefSeq" id="XP_024877301.1">
    <property type="nucleotide sequence ID" value="XM_025021533.1"/>
</dbReference>
<dbReference type="PANTHER" id="PTHR22930:SF269">
    <property type="entry name" value="NUCLEASE HARBI1-LIKE PROTEIN"/>
    <property type="match status" value="1"/>
</dbReference>
<keyword evidence="9" id="KW-1185">Reference proteome</keyword>
<evidence type="ECO:0000256" key="7">
    <source>
        <dbReference type="ARBA" id="ARBA00023242"/>
    </source>
</evidence>
<dbReference type="AlphaFoldDB" id="A0A6J1Q531"/>
<reference evidence="10 11" key="1">
    <citation type="submission" date="2025-04" db="UniProtKB">
        <authorList>
            <consortium name="RefSeq"/>
        </authorList>
    </citation>
    <scope>IDENTIFICATION</scope>
    <source>
        <tissue evidence="10 11">Whole body</tissue>
    </source>
</reference>
<feature type="domain" description="DDE Tnp4" evidence="8">
    <location>
        <begin position="191"/>
        <end position="355"/>
    </location>
</feature>
<dbReference type="InterPro" id="IPR027806">
    <property type="entry name" value="HARBI1_dom"/>
</dbReference>
<comment type="similarity">
    <text evidence="3">Belongs to the HARBI1 family.</text>
</comment>
<dbReference type="InterPro" id="IPR045249">
    <property type="entry name" value="HARBI1-like"/>
</dbReference>
<dbReference type="Pfam" id="PF13359">
    <property type="entry name" value="DDE_Tnp_4"/>
    <property type="match status" value="1"/>
</dbReference>
<dbReference type="OrthoDB" id="8193319at2759"/>
<evidence type="ECO:0000313" key="10">
    <source>
        <dbReference type="RefSeq" id="XP_024877301.1"/>
    </source>
</evidence>
<dbReference type="GO" id="GO:0005634">
    <property type="term" value="C:nucleus"/>
    <property type="evidence" value="ECO:0007669"/>
    <property type="project" value="UniProtKB-SubCell"/>
</dbReference>
<dbReference type="RefSeq" id="XP_024877302.1">
    <property type="nucleotide sequence ID" value="XM_025021534.1"/>
</dbReference>
<sequence length="438" mass="51123">MSINYRNYQWLLECNSIINHEYHKQNVELIAVISLIANTIRAKQKKKRVWVSKIFAERKRHGFYHAILPNVRLEDLRFQNYTRMTATQFEELLSIVGQDIQKLDVLREPINEEQRLIVTVRYLASGDSMTSLSYQFLISLSSITRIIRETCSAIWERLYPIVLSQCDTDDWREIANDFENRWKFPHCVGAIDGKHVVIQCPDNAGSEYYNYKGTHSIILLAISDANYIIRCVDIGAPGRQGDAGLFKNSAMGLLLESKEFNLPPPEALYEDGPILPYVLVGDEAFPLTEYMMRPYPGKDMTLEKRLYNYRLSLARRTVENVFGILASQWRLLRRPILAKVENAIKMVQAIVCLHNWLRRHDVERETYVRQELTDRLLADGDIEDGSWRNNVADYRSFTNIRCTHARAHSLRAANIREEFCRYFNEEGEVAWQNVQIYK</sequence>
<evidence type="ECO:0000256" key="5">
    <source>
        <dbReference type="ARBA" id="ARBA00022723"/>
    </source>
</evidence>
<gene>
    <name evidence="10 11" type="primary">LOC112458097</name>
</gene>
<comment type="subcellular location">
    <subcellularLocation>
        <location evidence="2">Nucleus</location>
    </subcellularLocation>
</comment>
<proteinExistence type="inferred from homology"/>
<dbReference type="PANTHER" id="PTHR22930">
    <property type="match status" value="1"/>
</dbReference>
<evidence type="ECO:0000313" key="11">
    <source>
        <dbReference type="RefSeq" id="XP_024877302.1"/>
    </source>
</evidence>
<evidence type="ECO:0000256" key="3">
    <source>
        <dbReference type="ARBA" id="ARBA00006958"/>
    </source>
</evidence>
<evidence type="ECO:0000313" key="9">
    <source>
        <dbReference type="Proteomes" id="UP000504618"/>
    </source>
</evidence>
<dbReference type="GO" id="GO:0016787">
    <property type="term" value="F:hydrolase activity"/>
    <property type="evidence" value="ECO:0007669"/>
    <property type="project" value="UniProtKB-KW"/>
</dbReference>
<keyword evidence="4" id="KW-0540">Nuclease</keyword>
<evidence type="ECO:0000256" key="2">
    <source>
        <dbReference type="ARBA" id="ARBA00004123"/>
    </source>
</evidence>
<evidence type="ECO:0000256" key="6">
    <source>
        <dbReference type="ARBA" id="ARBA00022801"/>
    </source>
</evidence>
<dbReference type="Proteomes" id="UP000504618">
    <property type="component" value="Unplaced"/>
</dbReference>
<name>A0A6J1Q531_9HYME</name>
<keyword evidence="5" id="KW-0479">Metal-binding</keyword>
<organism evidence="9 11">
    <name type="scientific">Temnothorax curvispinosus</name>
    <dbReference type="NCBI Taxonomy" id="300111"/>
    <lineage>
        <taxon>Eukaryota</taxon>
        <taxon>Metazoa</taxon>
        <taxon>Ecdysozoa</taxon>
        <taxon>Arthropoda</taxon>
        <taxon>Hexapoda</taxon>
        <taxon>Insecta</taxon>
        <taxon>Pterygota</taxon>
        <taxon>Neoptera</taxon>
        <taxon>Endopterygota</taxon>
        <taxon>Hymenoptera</taxon>
        <taxon>Apocrita</taxon>
        <taxon>Aculeata</taxon>
        <taxon>Formicoidea</taxon>
        <taxon>Formicidae</taxon>
        <taxon>Myrmicinae</taxon>
        <taxon>Temnothorax</taxon>
    </lineage>
</organism>
<comment type="cofactor">
    <cofactor evidence="1">
        <name>a divalent metal cation</name>
        <dbReference type="ChEBI" id="CHEBI:60240"/>
    </cofactor>
</comment>
<protein>
    <submittedName>
        <fullName evidence="10 11">Protein ANTAGONIST OF LIKE HETEROCHROMATIN PROTEIN 1-like</fullName>
    </submittedName>
</protein>